<comment type="caution">
    <text evidence="2">The sequence shown here is derived from an EMBL/GenBank/DDBJ whole genome shotgun (WGS) entry which is preliminary data.</text>
</comment>
<reference evidence="3" key="1">
    <citation type="submission" date="2014-06" db="EMBL/GenBank/DDBJ databases">
        <authorList>
            <person name="Winans N.J."/>
            <person name="Newell P.D."/>
            <person name="Douglas A.E."/>
        </authorList>
    </citation>
    <scope>NUCLEOTIDE SEQUENCE [LARGE SCALE GENOMIC DNA]</scope>
</reference>
<dbReference type="Gene3D" id="2.40.50.100">
    <property type="match status" value="1"/>
</dbReference>
<keyword evidence="3" id="KW-1185">Reference proteome</keyword>
<dbReference type="STRING" id="1236501.GCA_000613865_01471"/>
<evidence type="ECO:0000313" key="2">
    <source>
        <dbReference type="EMBL" id="OUJ11996.1"/>
    </source>
</evidence>
<protein>
    <recommendedName>
        <fullName evidence="1">Lipoyl-binding domain-containing protein</fullName>
    </recommendedName>
</protein>
<dbReference type="InterPro" id="IPR000089">
    <property type="entry name" value="Biotin_lipoyl"/>
</dbReference>
<evidence type="ECO:0000313" key="3">
    <source>
        <dbReference type="Proteomes" id="UP000194931"/>
    </source>
</evidence>
<dbReference type="EMBL" id="JOPJ01000020">
    <property type="protein sequence ID" value="OUJ11996.1"/>
    <property type="molecule type" value="Genomic_DNA"/>
</dbReference>
<dbReference type="eggNOG" id="COG0511">
    <property type="taxonomic scope" value="Bacteria"/>
</dbReference>
<dbReference type="SUPFAM" id="SSF51230">
    <property type="entry name" value="Single hybrid motif"/>
    <property type="match status" value="1"/>
</dbReference>
<name>A0A252BT96_9PROT</name>
<dbReference type="OrthoDB" id="7282278at2"/>
<sequence>MEKPITLPAFEALPTPQDLAQITHWLQQAGLHELELTNAQGLRLRLVANTSALSVASPSLPSTAPTAPAKPTSTPILTPYFGHLRLQDVATDKAFVTVGQTVQQGQTVGMLDLGSITVAIQAPGNGVLSSICAQEGDLVGYGHTIAFITPS</sequence>
<evidence type="ECO:0000259" key="1">
    <source>
        <dbReference type="Pfam" id="PF00364"/>
    </source>
</evidence>
<accession>A0A252BT96</accession>
<feature type="domain" description="Lipoyl-binding" evidence="1">
    <location>
        <begin position="91"/>
        <end position="147"/>
    </location>
</feature>
<dbReference type="AlphaFoldDB" id="A0A252BT96"/>
<dbReference type="InterPro" id="IPR011053">
    <property type="entry name" value="Single_hybrid_motif"/>
</dbReference>
<organism evidence="2 3">
    <name type="scientific">Acetobacter okinawensis</name>
    <dbReference type="NCBI Taxonomy" id="1076594"/>
    <lineage>
        <taxon>Bacteria</taxon>
        <taxon>Pseudomonadati</taxon>
        <taxon>Pseudomonadota</taxon>
        <taxon>Alphaproteobacteria</taxon>
        <taxon>Acetobacterales</taxon>
        <taxon>Acetobacteraceae</taxon>
        <taxon>Acetobacter</taxon>
    </lineage>
</organism>
<dbReference type="Proteomes" id="UP000194931">
    <property type="component" value="Unassembled WGS sequence"/>
</dbReference>
<gene>
    <name evidence="2" type="ORF">HK26_05375</name>
</gene>
<proteinExistence type="predicted"/>
<dbReference type="RefSeq" id="WP_086639616.1">
    <property type="nucleotide sequence ID" value="NZ_JOPJ01000020.1"/>
</dbReference>
<dbReference type="Pfam" id="PF00364">
    <property type="entry name" value="Biotin_lipoyl"/>
    <property type="match status" value="1"/>
</dbReference>